<feature type="signal peptide" evidence="2">
    <location>
        <begin position="1"/>
        <end position="28"/>
    </location>
</feature>
<proteinExistence type="predicted"/>
<evidence type="ECO:0000256" key="2">
    <source>
        <dbReference type="SAM" id="SignalP"/>
    </source>
</evidence>
<evidence type="ECO:0000313" key="3">
    <source>
        <dbReference type="EMBL" id="POH72773.1"/>
    </source>
</evidence>
<feature type="chain" id="PRO_5039202072" description="Plastocyanin" evidence="2">
    <location>
        <begin position="29"/>
        <end position="280"/>
    </location>
</feature>
<organism evidence="3 4">
    <name type="scientific">Arthrobacter glacialis</name>
    <dbReference type="NCBI Taxonomy" id="1664"/>
    <lineage>
        <taxon>Bacteria</taxon>
        <taxon>Bacillati</taxon>
        <taxon>Actinomycetota</taxon>
        <taxon>Actinomycetes</taxon>
        <taxon>Micrococcales</taxon>
        <taxon>Micrococcaceae</taxon>
        <taxon>Arthrobacter</taxon>
    </lineage>
</organism>
<dbReference type="AlphaFoldDB" id="A0A2S3ZUB0"/>
<protein>
    <recommendedName>
        <fullName evidence="5">Plastocyanin</fullName>
    </recommendedName>
</protein>
<evidence type="ECO:0008006" key="5">
    <source>
        <dbReference type="Google" id="ProtNLM"/>
    </source>
</evidence>
<feature type="compositionally biased region" description="Polar residues" evidence="1">
    <location>
        <begin position="25"/>
        <end position="45"/>
    </location>
</feature>
<accession>A0A2S3ZUB0</accession>
<dbReference type="Proteomes" id="UP000237061">
    <property type="component" value="Unassembled WGS sequence"/>
</dbReference>
<evidence type="ECO:0000313" key="4">
    <source>
        <dbReference type="Proteomes" id="UP000237061"/>
    </source>
</evidence>
<sequence>MNKKFSLAGVLAVAAALTLSGCSAGANSASPGQEPSAPSTATSSGMAEPGASSMESMIHIQDGKFINPKPLAAGATVTVMNLDADAQTVISDDSSSFNVKVPAGGMATFAAPKKSGNYPFHSGDGDMRGVLTVTAGAPSVAATMVCADEAKQNVMEILGLPAIPTTTENWDGTTYSCTYPLDVGSFVMTVTESANDADAAALAKQLAGSLDAPPLEGLANLGLPGYQAKDGNVVFAKDNMTLHVDATAFPATVGPHKVTASSFAYEMATTILGCWTAHHG</sequence>
<reference evidence="3 4" key="1">
    <citation type="submission" date="2018-01" db="EMBL/GenBank/DDBJ databases">
        <title>Arthrobacter sp. nov., from glaciers in China.</title>
        <authorList>
            <person name="Liu Q."/>
            <person name="Xin Y.-H."/>
        </authorList>
    </citation>
    <scope>NUCLEOTIDE SEQUENCE [LARGE SCALE GENOMIC DNA]</scope>
    <source>
        <strain evidence="3 4">HLT2-12-2</strain>
    </source>
</reference>
<keyword evidence="4" id="KW-1185">Reference proteome</keyword>
<dbReference type="EMBL" id="PPXC01000011">
    <property type="protein sequence ID" value="POH72773.1"/>
    <property type="molecule type" value="Genomic_DNA"/>
</dbReference>
<gene>
    <name evidence="3" type="ORF">CVS27_14275</name>
</gene>
<name>A0A2S3ZUB0_ARTGL</name>
<comment type="caution">
    <text evidence="3">The sequence shown here is derived from an EMBL/GenBank/DDBJ whole genome shotgun (WGS) entry which is preliminary data.</text>
</comment>
<evidence type="ECO:0000256" key="1">
    <source>
        <dbReference type="SAM" id="MobiDB-lite"/>
    </source>
</evidence>
<keyword evidence="2" id="KW-0732">Signal</keyword>
<feature type="region of interest" description="Disordered" evidence="1">
    <location>
        <begin position="25"/>
        <end position="51"/>
    </location>
</feature>
<dbReference type="PROSITE" id="PS51257">
    <property type="entry name" value="PROKAR_LIPOPROTEIN"/>
    <property type="match status" value="1"/>
</dbReference>